<evidence type="ECO:0000256" key="2">
    <source>
        <dbReference type="PROSITE-ProRule" id="PRU00504"/>
    </source>
</evidence>
<dbReference type="InterPro" id="IPR050952">
    <property type="entry name" value="TRIM-NHL_E3_ligases"/>
</dbReference>
<dbReference type="STRING" id="555088.DealDRAFT_1444"/>
<comment type="caution">
    <text evidence="3">The sequence shown here is derived from an EMBL/GenBank/DDBJ whole genome shotgun (WGS) entry which is preliminary data.</text>
</comment>
<dbReference type="AlphaFoldDB" id="C0GG35"/>
<dbReference type="SUPFAM" id="SSF63829">
    <property type="entry name" value="Calcium-dependent phosphotriesterase"/>
    <property type="match status" value="1"/>
</dbReference>
<dbReference type="GO" id="GO:0008270">
    <property type="term" value="F:zinc ion binding"/>
    <property type="evidence" value="ECO:0007669"/>
    <property type="project" value="UniProtKB-KW"/>
</dbReference>
<evidence type="ECO:0000313" key="3">
    <source>
        <dbReference type="EMBL" id="EEG77724.1"/>
    </source>
</evidence>
<dbReference type="InterPro" id="IPR011042">
    <property type="entry name" value="6-blade_b-propeller_TolB-like"/>
</dbReference>
<protein>
    <submittedName>
        <fullName evidence="3">NHL repeat containing protein</fullName>
    </submittedName>
</protein>
<name>C0GG35_DETAL</name>
<dbReference type="eggNOG" id="COG3391">
    <property type="taxonomic scope" value="Bacteria"/>
</dbReference>
<dbReference type="RefSeq" id="WP_008516191.1">
    <property type="nucleotide sequence ID" value="NZ_ACJM01000006.1"/>
</dbReference>
<feature type="repeat" description="NHL" evidence="2">
    <location>
        <begin position="104"/>
        <end position="147"/>
    </location>
</feature>
<dbReference type="Pfam" id="PF01436">
    <property type="entry name" value="NHL"/>
    <property type="match status" value="1"/>
</dbReference>
<evidence type="ECO:0000313" key="4">
    <source>
        <dbReference type="Proteomes" id="UP000006443"/>
    </source>
</evidence>
<dbReference type="OrthoDB" id="9799230at2"/>
<dbReference type="Pfam" id="PF17170">
    <property type="entry name" value="DUF5128"/>
    <property type="match status" value="1"/>
</dbReference>
<accession>C0GG35</accession>
<proteinExistence type="predicted"/>
<dbReference type="Proteomes" id="UP000006443">
    <property type="component" value="Unassembled WGS sequence"/>
</dbReference>
<feature type="repeat" description="NHL" evidence="2">
    <location>
        <begin position="211"/>
        <end position="238"/>
    </location>
</feature>
<dbReference type="PANTHER" id="PTHR24104:SF25">
    <property type="entry name" value="PROTEIN LIN-41"/>
    <property type="match status" value="1"/>
</dbReference>
<dbReference type="InterPro" id="IPR001258">
    <property type="entry name" value="NHL_repeat"/>
</dbReference>
<dbReference type="EMBL" id="ACJM01000006">
    <property type="protein sequence ID" value="EEG77724.1"/>
    <property type="molecule type" value="Genomic_DNA"/>
</dbReference>
<evidence type="ECO:0000256" key="1">
    <source>
        <dbReference type="ARBA" id="ARBA00022737"/>
    </source>
</evidence>
<keyword evidence="1" id="KW-0677">Repeat</keyword>
<dbReference type="Gene3D" id="2.120.10.30">
    <property type="entry name" value="TolB, C-terminal domain"/>
    <property type="match status" value="1"/>
</dbReference>
<keyword evidence="4" id="KW-1185">Reference proteome</keyword>
<sequence>MNQILSIPLRQVNYSKFIKLMLAVTIVITGTFGALFVLSPSAPGSTSVAPGRLGAPVFSHYIYGDFGDNALHKPMFATFGNGRVYVSDTNNWRVQVFEEDGTPITKFGERGGDPGQFYYPYGIVIGPDSNVYVADMYSDIIQVFTPDGEYIGRFADEYSKTDYLSGPAGMHLDDRGRLFVANVNTGKVSIFDINSEELLNTVTVSGDVFAPNDVTVDSDGFIYVVDTGGQRVVVYSPDTSRPVRIINGSSDGRGAATLSNPRGIGIRGDWIMVVSNLSHTIHAFHKDGTEDFAFGSQGDAQNQFMHPNGLFIDGRGRMLITDTIGARVAVYR</sequence>
<reference evidence="3 4" key="1">
    <citation type="submission" date="2009-02" db="EMBL/GenBank/DDBJ databases">
        <title>Sequencing of the draft genome and assembly of Dethiobacter alkaliphilus AHT 1.</title>
        <authorList>
            <consortium name="US DOE Joint Genome Institute (JGI-PGF)"/>
            <person name="Lucas S."/>
            <person name="Copeland A."/>
            <person name="Lapidus A."/>
            <person name="Glavina del Rio T."/>
            <person name="Dalin E."/>
            <person name="Tice H."/>
            <person name="Bruce D."/>
            <person name="Goodwin L."/>
            <person name="Pitluck S."/>
            <person name="Larimer F."/>
            <person name="Land M.L."/>
            <person name="Hauser L."/>
            <person name="Muyzer G."/>
        </authorList>
    </citation>
    <scope>NUCLEOTIDE SEQUENCE [LARGE SCALE GENOMIC DNA]</scope>
    <source>
        <strain evidence="3 4">AHT 1</strain>
    </source>
</reference>
<gene>
    <name evidence="3" type="ORF">DealDRAFT_1444</name>
</gene>
<dbReference type="PANTHER" id="PTHR24104">
    <property type="entry name" value="E3 UBIQUITIN-PROTEIN LIGASE NHLRC1-RELATED"/>
    <property type="match status" value="1"/>
</dbReference>
<dbReference type="PROSITE" id="PS51125">
    <property type="entry name" value="NHL"/>
    <property type="match status" value="2"/>
</dbReference>
<organism evidence="3 4">
    <name type="scientific">Dethiobacter alkaliphilus AHT 1</name>
    <dbReference type="NCBI Taxonomy" id="555088"/>
    <lineage>
        <taxon>Bacteria</taxon>
        <taxon>Bacillati</taxon>
        <taxon>Bacillota</taxon>
        <taxon>Dethiobacteria</taxon>
        <taxon>Dethiobacterales</taxon>
        <taxon>Dethiobacteraceae</taxon>
        <taxon>Dethiobacter</taxon>
    </lineage>
</organism>
<dbReference type="CDD" id="cd14963">
    <property type="entry name" value="NHL_like_5"/>
    <property type="match status" value="1"/>
</dbReference>